<dbReference type="InterPro" id="IPR011514">
    <property type="entry name" value="Secretin_N_2"/>
</dbReference>
<comment type="caution">
    <text evidence="7">The sequence shown here is derived from an EMBL/GenBank/DDBJ whole genome shotgun (WGS) entry which is preliminary data.</text>
</comment>
<dbReference type="OrthoDB" id="9775455at2"/>
<protein>
    <submittedName>
        <fullName evidence="7">MSHA biogenesis protein MshL</fullName>
    </submittedName>
</protein>
<evidence type="ECO:0000256" key="5">
    <source>
        <dbReference type="SAM" id="SignalP"/>
    </source>
</evidence>
<feature type="compositionally biased region" description="Gly residues" evidence="4">
    <location>
        <begin position="189"/>
        <end position="203"/>
    </location>
</feature>
<dbReference type="InterPro" id="IPR001775">
    <property type="entry name" value="GspD/PilQ"/>
</dbReference>
<gene>
    <name evidence="7" type="ORF">EDC23_0446</name>
</gene>
<evidence type="ECO:0000256" key="2">
    <source>
        <dbReference type="ARBA" id="ARBA00023136"/>
    </source>
</evidence>
<proteinExistence type="predicted"/>
<dbReference type="GO" id="GO:0015627">
    <property type="term" value="C:type II protein secretion system complex"/>
    <property type="evidence" value="ECO:0007669"/>
    <property type="project" value="TreeGrafter"/>
</dbReference>
<feature type="domain" description="Secretin/TonB short N-terminal" evidence="6">
    <location>
        <begin position="102"/>
        <end position="150"/>
    </location>
</feature>
<organism evidence="7 8">
    <name type="scientific">Thiohalophilus thiocyanatoxydans</name>
    <dbReference type="NCBI Taxonomy" id="381308"/>
    <lineage>
        <taxon>Bacteria</taxon>
        <taxon>Pseudomonadati</taxon>
        <taxon>Pseudomonadota</taxon>
        <taxon>Gammaproteobacteria</taxon>
        <taxon>Thiohalomonadales</taxon>
        <taxon>Thiohalophilaceae</taxon>
        <taxon>Thiohalophilus</taxon>
    </lineage>
</organism>
<feature type="compositionally biased region" description="Polar residues" evidence="4">
    <location>
        <begin position="205"/>
        <end position="224"/>
    </location>
</feature>
<dbReference type="GO" id="GO:0009306">
    <property type="term" value="P:protein secretion"/>
    <property type="evidence" value="ECO:0007669"/>
    <property type="project" value="InterPro"/>
</dbReference>
<dbReference type="Gene3D" id="3.30.1370.130">
    <property type="match status" value="1"/>
</dbReference>
<keyword evidence="3" id="KW-0998">Cell outer membrane</keyword>
<dbReference type="Pfam" id="PF07655">
    <property type="entry name" value="Secretin_N_2"/>
    <property type="match status" value="1"/>
</dbReference>
<evidence type="ECO:0000313" key="8">
    <source>
        <dbReference type="Proteomes" id="UP000294914"/>
    </source>
</evidence>
<dbReference type="Proteomes" id="UP000294914">
    <property type="component" value="Unassembled WGS sequence"/>
</dbReference>
<reference evidence="7 8" key="1">
    <citation type="submission" date="2019-03" db="EMBL/GenBank/DDBJ databases">
        <title>Genomic Encyclopedia of Type Strains, Phase IV (KMG-IV): sequencing the most valuable type-strain genomes for metagenomic binning, comparative biology and taxonomic classification.</title>
        <authorList>
            <person name="Goeker M."/>
        </authorList>
    </citation>
    <scope>NUCLEOTIDE SEQUENCE [LARGE SCALE GENOMIC DNA]</scope>
    <source>
        <strain evidence="7 8">DSM 16326</strain>
    </source>
</reference>
<dbReference type="PRINTS" id="PR00811">
    <property type="entry name" value="BCTERIALGSPD"/>
</dbReference>
<feature type="compositionally biased region" description="Polar residues" evidence="4">
    <location>
        <begin position="173"/>
        <end position="184"/>
    </location>
</feature>
<accession>A0A4R8IUG2</accession>
<dbReference type="NCBIfam" id="TIGR02519">
    <property type="entry name" value="pilus_MshL"/>
    <property type="match status" value="1"/>
</dbReference>
<dbReference type="SMART" id="SM00965">
    <property type="entry name" value="STN"/>
    <property type="match status" value="1"/>
</dbReference>
<keyword evidence="1" id="KW-0813">Transport</keyword>
<feature type="chain" id="PRO_5020786352" evidence="5">
    <location>
        <begin position="22"/>
        <end position="581"/>
    </location>
</feature>
<evidence type="ECO:0000256" key="1">
    <source>
        <dbReference type="ARBA" id="ARBA00022448"/>
    </source>
</evidence>
<dbReference type="EMBL" id="SOQX01000001">
    <property type="protein sequence ID" value="TDY04074.1"/>
    <property type="molecule type" value="Genomic_DNA"/>
</dbReference>
<keyword evidence="5" id="KW-0732">Signal</keyword>
<dbReference type="PROSITE" id="PS00875">
    <property type="entry name" value="T2SP_D"/>
    <property type="match status" value="1"/>
</dbReference>
<keyword evidence="8" id="KW-1185">Reference proteome</keyword>
<evidence type="ECO:0000256" key="4">
    <source>
        <dbReference type="SAM" id="MobiDB-lite"/>
    </source>
</evidence>
<keyword evidence="2" id="KW-0472">Membrane</keyword>
<sequence length="581" mass="62337">MIKELKIIILTGLVMSLSACAGNQQRPPATLESIDAALDEAGAGPDERREKAPASISDALLPEFNLSLPDSTGIDTEPRFDIKVNRADARRFFMELVSGTPHNMVMHPDVEGRITLDLKNVTVAETMEVVRDVYGYDYQETRSGFKVYPNTMTSRIFKLDYLDIKRKGVSNLRVSSGQVTEQAPSTGTGRTGGLSGSGVGNTGGNINQPGGQRSNLSGSSINTESESDFWKDMKSAIQTIVGNKDGRNVVVNAQSGIVVVNAMPTELRAVERFINSTQEVVQRQVILEAKIIEVELNDSFQTGINWSALHDTASNRFQANQTGGGSIFGGSNVANTSGSSGDLDPGNLDQIEGSAASAFGGVFSMALNIGNDFAAFIELLKTQGDVQVLSSPKVSTINNQKAVIKVGEDEFFITDVASNTDITTGTSTTSNNVELTPFFTGVALDVIPQISDEGNIILHIHPSVSTVTEKTKNIGISSSQSFSVPLAISTIRESDSIIRARSGQVVVIGGLMQDSVSDEDASVPVLGDLPLIGGLFRHTREVTRKSELVILLKPVLVEGDQTWSDAVRSSQDRIKNIRNRR</sequence>
<dbReference type="InterPro" id="IPR004846">
    <property type="entry name" value="T2SS/T3SS_dom"/>
</dbReference>
<feature type="region of interest" description="Disordered" evidence="4">
    <location>
        <begin position="173"/>
        <end position="224"/>
    </location>
</feature>
<name>A0A4R8IUG2_9GAMM</name>
<dbReference type="InterPro" id="IPR011662">
    <property type="entry name" value="Secretin/TonB_short_N"/>
</dbReference>
<dbReference type="PROSITE" id="PS51257">
    <property type="entry name" value="PROKAR_LIPOPROTEIN"/>
    <property type="match status" value="1"/>
</dbReference>
<dbReference type="PANTHER" id="PTHR30332">
    <property type="entry name" value="PROBABLE GENERAL SECRETION PATHWAY PROTEIN D"/>
    <property type="match status" value="1"/>
</dbReference>
<feature type="signal peptide" evidence="5">
    <location>
        <begin position="1"/>
        <end position="21"/>
    </location>
</feature>
<dbReference type="InterPro" id="IPR013358">
    <property type="entry name" value="Pilus_biogenesis_MshL"/>
</dbReference>
<evidence type="ECO:0000256" key="3">
    <source>
        <dbReference type="ARBA" id="ARBA00023237"/>
    </source>
</evidence>
<dbReference type="InterPro" id="IPR050810">
    <property type="entry name" value="Bact_Secretion_Sys_Channel"/>
</dbReference>
<dbReference type="Pfam" id="PF00263">
    <property type="entry name" value="Secretin"/>
    <property type="match status" value="1"/>
</dbReference>
<evidence type="ECO:0000313" key="7">
    <source>
        <dbReference type="EMBL" id="TDY04074.1"/>
    </source>
</evidence>
<dbReference type="AlphaFoldDB" id="A0A4R8IUG2"/>
<dbReference type="PANTHER" id="PTHR30332:SF17">
    <property type="entry name" value="TYPE IV PILIATION SYSTEM PROTEIN DR_0774-RELATED"/>
    <property type="match status" value="1"/>
</dbReference>
<dbReference type="GO" id="GO:0019867">
    <property type="term" value="C:outer membrane"/>
    <property type="evidence" value="ECO:0007669"/>
    <property type="project" value="InterPro"/>
</dbReference>
<dbReference type="GO" id="GO:0009297">
    <property type="term" value="P:pilus assembly"/>
    <property type="evidence" value="ECO:0007669"/>
    <property type="project" value="InterPro"/>
</dbReference>
<dbReference type="InterPro" id="IPR004845">
    <property type="entry name" value="T2SS_GspD_CS"/>
</dbReference>
<evidence type="ECO:0000259" key="6">
    <source>
        <dbReference type="SMART" id="SM00965"/>
    </source>
</evidence>